<dbReference type="AlphaFoldDB" id="A0AAV5VDU4"/>
<comment type="caution">
    <text evidence="2">The sequence shown here is derived from an EMBL/GenBank/DDBJ whole genome shotgun (WGS) entry which is preliminary data.</text>
</comment>
<evidence type="ECO:0000256" key="1">
    <source>
        <dbReference type="SAM" id="MobiDB-lite"/>
    </source>
</evidence>
<name>A0AAV5VDU4_9BILA</name>
<accession>A0AAV5VDU4</accession>
<protein>
    <submittedName>
        <fullName evidence="2">Uncharacterized protein</fullName>
    </submittedName>
</protein>
<feature type="non-terminal residue" evidence="2">
    <location>
        <position position="1"/>
    </location>
</feature>
<sequence length="156" mass="17049">GKRAERVGATAQIRTVRRVHNHSFASSVNELKFRSMAGGITTTTGPLRPGPSLLSGRLKRLREEQSGGSSSNGVDAGGKMETRPALPDHAKPRPPDGQLQSDGSTVEEERSTVDDGEGREEGERPALTLRSLLEWQIRPMVSKDVRNRMRPPVDED</sequence>
<evidence type="ECO:0000313" key="2">
    <source>
        <dbReference type="EMBL" id="GMT16896.1"/>
    </source>
</evidence>
<gene>
    <name evidence="2" type="ORF">PFISCL1PPCAC_8193</name>
</gene>
<evidence type="ECO:0000313" key="3">
    <source>
        <dbReference type="Proteomes" id="UP001432322"/>
    </source>
</evidence>
<proteinExistence type="predicted"/>
<organism evidence="2 3">
    <name type="scientific">Pristionchus fissidentatus</name>
    <dbReference type="NCBI Taxonomy" id="1538716"/>
    <lineage>
        <taxon>Eukaryota</taxon>
        <taxon>Metazoa</taxon>
        <taxon>Ecdysozoa</taxon>
        <taxon>Nematoda</taxon>
        <taxon>Chromadorea</taxon>
        <taxon>Rhabditida</taxon>
        <taxon>Rhabditina</taxon>
        <taxon>Diplogasteromorpha</taxon>
        <taxon>Diplogasteroidea</taxon>
        <taxon>Neodiplogasteridae</taxon>
        <taxon>Pristionchus</taxon>
    </lineage>
</organism>
<dbReference type="EMBL" id="BTSY01000002">
    <property type="protein sequence ID" value="GMT16896.1"/>
    <property type="molecule type" value="Genomic_DNA"/>
</dbReference>
<reference evidence="2" key="1">
    <citation type="submission" date="2023-10" db="EMBL/GenBank/DDBJ databases">
        <title>Genome assembly of Pristionchus species.</title>
        <authorList>
            <person name="Yoshida K."/>
            <person name="Sommer R.J."/>
        </authorList>
    </citation>
    <scope>NUCLEOTIDE SEQUENCE</scope>
    <source>
        <strain evidence="2">RS5133</strain>
    </source>
</reference>
<feature type="region of interest" description="Disordered" evidence="1">
    <location>
        <begin position="39"/>
        <end position="127"/>
    </location>
</feature>
<feature type="compositionally biased region" description="Basic and acidic residues" evidence="1">
    <location>
        <begin position="78"/>
        <end position="94"/>
    </location>
</feature>
<keyword evidence="3" id="KW-1185">Reference proteome</keyword>
<dbReference type="Proteomes" id="UP001432322">
    <property type="component" value="Unassembled WGS sequence"/>
</dbReference>